<organism evidence="2 3">
    <name type="scientific">Methylobacterium planeticum</name>
    <dbReference type="NCBI Taxonomy" id="2615211"/>
    <lineage>
        <taxon>Bacteria</taxon>
        <taxon>Pseudomonadati</taxon>
        <taxon>Pseudomonadota</taxon>
        <taxon>Alphaproteobacteria</taxon>
        <taxon>Hyphomicrobiales</taxon>
        <taxon>Methylobacteriaceae</taxon>
        <taxon>Methylobacterium</taxon>
    </lineage>
</organism>
<reference evidence="2 3" key="1">
    <citation type="submission" date="2019-09" db="EMBL/GenBank/DDBJ databases">
        <title>YIM 132548 draft genome.</title>
        <authorList>
            <person name="Jiang L."/>
        </authorList>
    </citation>
    <scope>NUCLEOTIDE SEQUENCE [LARGE SCALE GENOMIC DNA]</scope>
    <source>
        <strain evidence="2 3">YIM 132548</strain>
    </source>
</reference>
<dbReference type="EMBL" id="VZZJ01000003">
    <property type="protein sequence ID" value="KAB1075351.1"/>
    <property type="molecule type" value="Genomic_DNA"/>
</dbReference>
<feature type="compositionally biased region" description="Basic residues" evidence="1">
    <location>
        <begin position="179"/>
        <end position="189"/>
    </location>
</feature>
<feature type="compositionally biased region" description="Low complexity" evidence="1">
    <location>
        <begin position="190"/>
        <end position="203"/>
    </location>
</feature>
<dbReference type="Proteomes" id="UP000441523">
    <property type="component" value="Unassembled WGS sequence"/>
</dbReference>
<comment type="caution">
    <text evidence="2">The sequence shown here is derived from an EMBL/GenBank/DDBJ whole genome shotgun (WGS) entry which is preliminary data.</text>
</comment>
<keyword evidence="3" id="KW-1185">Reference proteome</keyword>
<dbReference type="AlphaFoldDB" id="A0A6N6MWK8"/>
<gene>
    <name evidence="2" type="ORF">F6X51_03745</name>
</gene>
<feature type="region of interest" description="Disordered" evidence="1">
    <location>
        <begin position="177"/>
        <end position="203"/>
    </location>
</feature>
<evidence type="ECO:0000256" key="1">
    <source>
        <dbReference type="SAM" id="MobiDB-lite"/>
    </source>
</evidence>
<sequence length="203" mass="20666">MRLGGLVALGVLAASGPRAEEGNFLSNIFKYGGTTVPPSQAPELEAPYCPPVGVTEGGAALQAMGGSAGNAASIRTQMSLGRLARECVRRQDGSISVKVGVEGRVLLGPAGAPGRFDVPLTIVIKYDDKVVTSRSHRTSVTVAPGEAQGFFSVIEEDLVVPAAMTRDYEIEVGLGGGAKAKKAPARRKPVPAASAGGEPGAAQ</sequence>
<name>A0A6N6MWK8_9HYPH</name>
<evidence type="ECO:0000313" key="2">
    <source>
        <dbReference type="EMBL" id="KAB1075351.1"/>
    </source>
</evidence>
<evidence type="ECO:0000313" key="3">
    <source>
        <dbReference type="Proteomes" id="UP000441523"/>
    </source>
</evidence>
<protein>
    <submittedName>
        <fullName evidence="2">Uncharacterized protein</fullName>
    </submittedName>
</protein>
<proteinExistence type="predicted"/>
<accession>A0A6N6MWK8</accession>